<feature type="transmembrane region" description="Helical" evidence="1">
    <location>
        <begin position="20"/>
        <end position="44"/>
    </location>
</feature>
<dbReference type="RefSeq" id="WP_335960647.1">
    <property type="nucleotide sequence ID" value="NZ_JAXBLX010000011.1"/>
</dbReference>
<reference evidence="2 3" key="1">
    <citation type="submission" date="2024-09" db="EMBL/GenBank/DDBJ databases">
        <authorList>
            <person name="Sun Q."/>
            <person name="Mori K."/>
        </authorList>
    </citation>
    <scope>NUCLEOTIDE SEQUENCE [LARGE SCALE GENOMIC DNA]</scope>
    <source>
        <strain evidence="2 3">NCAIM B.02610</strain>
    </source>
</reference>
<keyword evidence="3" id="KW-1185">Reference proteome</keyword>
<proteinExistence type="predicted"/>
<keyword evidence="1" id="KW-0812">Transmembrane</keyword>
<comment type="caution">
    <text evidence="2">The sequence shown here is derived from an EMBL/GenBank/DDBJ whole genome shotgun (WGS) entry which is preliminary data.</text>
</comment>
<accession>A0ABV6KFM4</accession>
<dbReference type="InterPro" id="IPR006938">
    <property type="entry name" value="DUF624"/>
</dbReference>
<dbReference type="EMBL" id="JBHLUX010000039">
    <property type="protein sequence ID" value="MFC0472116.1"/>
    <property type="molecule type" value="Genomic_DNA"/>
</dbReference>
<sequence>MYKKGIWFIMEWVWKLVYVNLVWILFCLPVITIIPSTFALLAVANKWFKEDEEIDIFPTFWKQFKGLFWKSYLYGLTFIIIGFFLFLNLQLVNNGELDGPFFLTVHYALLVTSILYCVTMIYSVPLYLNFGFSVHKTLFFGLMVALKQPIITIMVLIGVLLTILAFVFITGFGFLFVGSLPALMMCKSNHYAMKKLKLT</sequence>
<name>A0ABV6KFM4_9BACI</name>
<organism evidence="2 3">
    <name type="scientific">Halalkalibacter kiskunsagensis</name>
    <dbReference type="NCBI Taxonomy" id="1548599"/>
    <lineage>
        <taxon>Bacteria</taxon>
        <taxon>Bacillati</taxon>
        <taxon>Bacillota</taxon>
        <taxon>Bacilli</taxon>
        <taxon>Bacillales</taxon>
        <taxon>Bacillaceae</taxon>
        <taxon>Halalkalibacter</taxon>
    </lineage>
</organism>
<evidence type="ECO:0000313" key="3">
    <source>
        <dbReference type="Proteomes" id="UP001589838"/>
    </source>
</evidence>
<protein>
    <submittedName>
        <fullName evidence="2">YesL family protein</fullName>
    </submittedName>
</protein>
<keyword evidence="1" id="KW-1133">Transmembrane helix</keyword>
<dbReference type="Proteomes" id="UP001589838">
    <property type="component" value="Unassembled WGS sequence"/>
</dbReference>
<evidence type="ECO:0000256" key="1">
    <source>
        <dbReference type="SAM" id="Phobius"/>
    </source>
</evidence>
<feature type="transmembrane region" description="Helical" evidence="1">
    <location>
        <begin position="104"/>
        <end position="130"/>
    </location>
</feature>
<feature type="transmembrane region" description="Helical" evidence="1">
    <location>
        <begin position="163"/>
        <end position="186"/>
    </location>
</feature>
<keyword evidence="1" id="KW-0472">Membrane</keyword>
<evidence type="ECO:0000313" key="2">
    <source>
        <dbReference type="EMBL" id="MFC0472116.1"/>
    </source>
</evidence>
<feature type="transmembrane region" description="Helical" evidence="1">
    <location>
        <begin position="137"/>
        <end position="157"/>
    </location>
</feature>
<dbReference type="Pfam" id="PF04854">
    <property type="entry name" value="DUF624"/>
    <property type="match status" value="1"/>
</dbReference>
<gene>
    <name evidence="2" type="ORF">ACFFHM_16815</name>
</gene>
<feature type="transmembrane region" description="Helical" evidence="1">
    <location>
        <begin position="72"/>
        <end position="92"/>
    </location>
</feature>